<dbReference type="PANTHER" id="PTHR22996">
    <property type="entry name" value="MAHOGUNIN"/>
    <property type="match status" value="1"/>
</dbReference>
<dbReference type="AlphaFoldDB" id="W7ARP1"/>
<reference evidence="2 3" key="1">
    <citation type="submission" date="2013-02" db="EMBL/GenBank/DDBJ databases">
        <title>The Genome Sequence of Plasmodium vinckei petteri CR.</title>
        <authorList>
            <consortium name="The Broad Institute Genome Sequencing Platform"/>
            <consortium name="The Broad Institute Genome Sequencing Center for Infectious Disease"/>
            <person name="Neafsey D."/>
            <person name="Cheeseman I."/>
            <person name="Volkman S."/>
            <person name="Adams J."/>
            <person name="Walker B."/>
            <person name="Young S.K."/>
            <person name="Zeng Q."/>
            <person name="Gargeya S."/>
            <person name="Fitzgerald M."/>
            <person name="Haas B."/>
            <person name="Abouelleil A."/>
            <person name="Alvarado L."/>
            <person name="Arachchi H.M."/>
            <person name="Berlin A.M."/>
            <person name="Chapman S.B."/>
            <person name="Dewar J."/>
            <person name="Goldberg J."/>
            <person name="Griggs A."/>
            <person name="Gujja S."/>
            <person name="Hansen M."/>
            <person name="Howarth C."/>
            <person name="Imamovic A."/>
            <person name="Larimer J."/>
            <person name="McCowan C."/>
            <person name="Murphy C."/>
            <person name="Neiman D."/>
            <person name="Pearson M."/>
            <person name="Priest M."/>
            <person name="Roberts A."/>
            <person name="Saif S."/>
            <person name="Shea T."/>
            <person name="Sisk P."/>
            <person name="Sykes S."/>
            <person name="Wortman J."/>
            <person name="Nusbaum C."/>
            <person name="Birren B."/>
        </authorList>
    </citation>
    <scope>NUCLEOTIDE SEQUENCE [LARGE SCALE GENOMIC DNA]</scope>
    <source>
        <strain evidence="2 3">CR</strain>
    </source>
</reference>
<dbReference type="OrthoDB" id="10261999at2759"/>
<dbReference type="GO" id="GO:0008270">
    <property type="term" value="F:zinc ion binding"/>
    <property type="evidence" value="ECO:0007669"/>
    <property type="project" value="UniProtKB-KW"/>
</dbReference>
<evidence type="ECO:0000313" key="3">
    <source>
        <dbReference type="Proteomes" id="UP000030659"/>
    </source>
</evidence>
<dbReference type="Proteomes" id="UP000030659">
    <property type="component" value="Unassembled WGS sequence"/>
</dbReference>
<dbReference type="GO" id="GO:0016567">
    <property type="term" value="P:protein ubiquitination"/>
    <property type="evidence" value="ECO:0007669"/>
    <property type="project" value="TreeGrafter"/>
</dbReference>
<reference evidence="1 4" key="2">
    <citation type="submission" date="2020-08" db="EMBL/GenBank/DDBJ databases">
        <authorList>
            <person name="Ramaprasad A."/>
        </authorList>
    </citation>
    <scope>NUCLEOTIDE SEQUENCE [LARGE SCALE GENOMIC DNA]</scope>
</reference>
<dbReference type="Proteomes" id="UP000515268">
    <property type="component" value="Chromosome PVPCR_14"/>
</dbReference>
<sequence length="100" mass="11356">MYISQPEEGIGLNIFDINDLKFKPNYEYIIPISIILKAIATTQFANKYFEVEEIFGIEKSSTPQSNPVDTSLSGKECVICLTEERNITILSCRKCVFAIR</sequence>
<keyword evidence="4" id="KW-1185">Reference proteome</keyword>
<dbReference type="VEuPathDB" id="PlasmoDB:PVPCR_1400220"/>
<gene>
    <name evidence="1" type="ORF">PVPCR_1400220</name>
    <name evidence="2" type="ORF">YYG_00015</name>
</gene>
<evidence type="ECO:0000313" key="1">
    <source>
        <dbReference type="EMBL" id="CAD2112662.1"/>
    </source>
</evidence>
<accession>W7ARP1</accession>
<protein>
    <submittedName>
        <fullName evidence="1">RING zinc finger protein, putative</fullName>
    </submittedName>
</protein>
<dbReference type="GO" id="GO:0061630">
    <property type="term" value="F:ubiquitin protein ligase activity"/>
    <property type="evidence" value="ECO:0007669"/>
    <property type="project" value="UniProtKB-EC"/>
</dbReference>
<proteinExistence type="predicted"/>
<dbReference type="PANTHER" id="PTHR22996:SF0">
    <property type="entry name" value="RE60872P-RELATED"/>
    <property type="match status" value="1"/>
</dbReference>
<dbReference type="GO" id="GO:0005737">
    <property type="term" value="C:cytoplasm"/>
    <property type="evidence" value="ECO:0007669"/>
    <property type="project" value="TreeGrafter"/>
</dbReference>
<name>W7ARP1_PLAVN</name>
<organism evidence="2 3">
    <name type="scientific">Plasmodium vinckei petteri</name>
    <dbReference type="NCBI Taxonomy" id="138298"/>
    <lineage>
        <taxon>Eukaryota</taxon>
        <taxon>Sar</taxon>
        <taxon>Alveolata</taxon>
        <taxon>Apicomplexa</taxon>
        <taxon>Aconoidasida</taxon>
        <taxon>Haemosporida</taxon>
        <taxon>Plasmodiidae</taxon>
        <taxon>Plasmodium</taxon>
        <taxon>Plasmodium (Vinckeia)</taxon>
    </lineage>
</organism>
<dbReference type="EMBL" id="KI965394">
    <property type="protein sequence ID" value="EUD74068.1"/>
    <property type="molecule type" value="Genomic_DNA"/>
</dbReference>
<evidence type="ECO:0000313" key="4">
    <source>
        <dbReference type="Proteomes" id="UP000515268"/>
    </source>
</evidence>
<evidence type="ECO:0000313" key="2">
    <source>
        <dbReference type="EMBL" id="EUD74068.1"/>
    </source>
</evidence>
<dbReference type="InterPro" id="IPR045194">
    <property type="entry name" value="MGRN1/RNF157-like"/>
</dbReference>
<dbReference type="EMBL" id="LR865419">
    <property type="protein sequence ID" value="CAD2112662.1"/>
    <property type="molecule type" value="Genomic_DNA"/>
</dbReference>